<dbReference type="AlphaFoldDB" id="A0A9P6L145"/>
<evidence type="ECO:0000313" key="4">
    <source>
        <dbReference type="Proteomes" id="UP000736335"/>
    </source>
</evidence>
<dbReference type="Proteomes" id="UP000736335">
    <property type="component" value="Unassembled WGS sequence"/>
</dbReference>
<evidence type="ECO:0000256" key="2">
    <source>
        <dbReference type="SAM" id="SignalP"/>
    </source>
</evidence>
<keyword evidence="2" id="KW-0732">Signal</keyword>
<evidence type="ECO:0000256" key="1">
    <source>
        <dbReference type="SAM" id="MobiDB-lite"/>
    </source>
</evidence>
<reference evidence="3" key="2">
    <citation type="submission" date="2020-11" db="EMBL/GenBank/DDBJ databases">
        <authorList>
            <consortium name="DOE Joint Genome Institute"/>
            <person name="Kuo A."/>
            <person name="Miyauchi S."/>
            <person name="Kiss E."/>
            <person name="Drula E."/>
            <person name="Kohler A."/>
            <person name="Sanchez-Garcia M."/>
            <person name="Andreopoulos B."/>
            <person name="Barry K.W."/>
            <person name="Bonito G."/>
            <person name="Buee M."/>
            <person name="Carver A."/>
            <person name="Chen C."/>
            <person name="Cichocki N."/>
            <person name="Clum A."/>
            <person name="Culley D."/>
            <person name="Crous P.W."/>
            <person name="Fauchery L."/>
            <person name="Girlanda M."/>
            <person name="Hayes R."/>
            <person name="Keri Z."/>
            <person name="Labutti K."/>
            <person name="Lipzen A."/>
            <person name="Lombard V."/>
            <person name="Magnuson J."/>
            <person name="Maillard F."/>
            <person name="Morin E."/>
            <person name="Murat C."/>
            <person name="Nolan M."/>
            <person name="Ohm R."/>
            <person name="Pangilinan J."/>
            <person name="Pereira M."/>
            <person name="Perotto S."/>
            <person name="Peter M."/>
            <person name="Riley R."/>
            <person name="Sitrit Y."/>
            <person name="Stielow B."/>
            <person name="Szollosi G."/>
            <person name="Zifcakova L."/>
            <person name="Stursova M."/>
            <person name="Spatafora J.W."/>
            <person name="Tedersoo L."/>
            <person name="Vaario L.-M."/>
            <person name="Yamada A."/>
            <person name="Yan M."/>
            <person name="Wang P."/>
            <person name="Xu J."/>
            <person name="Bruns T."/>
            <person name="Baldrian P."/>
            <person name="Vilgalys R."/>
            <person name="Henrissat B."/>
            <person name="Grigoriev I.V."/>
            <person name="Hibbett D."/>
            <person name="Nagy L.G."/>
            <person name="Martin F.M."/>
        </authorList>
    </citation>
    <scope>NUCLEOTIDE SEQUENCE</scope>
    <source>
        <strain evidence="3">UH-Tt-Lm1</strain>
    </source>
</reference>
<name>A0A9P6L145_9AGAM</name>
<comment type="caution">
    <text evidence="3">The sequence shown here is derived from an EMBL/GenBank/DDBJ whole genome shotgun (WGS) entry which is preliminary data.</text>
</comment>
<gene>
    <name evidence="3" type="ORF">BJ322DRAFT_1025238</name>
</gene>
<organism evidence="3 4">
    <name type="scientific">Thelephora terrestris</name>
    <dbReference type="NCBI Taxonomy" id="56493"/>
    <lineage>
        <taxon>Eukaryota</taxon>
        <taxon>Fungi</taxon>
        <taxon>Dikarya</taxon>
        <taxon>Basidiomycota</taxon>
        <taxon>Agaricomycotina</taxon>
        <taxon>Agaricomycetes</taxon>
        <taxon>Thelephorales</taxon>
        <taxon>Thelephoraceae</taxon>
        <taxon>Thelephora</taxon>
    </lineage>
</organism>
<dbReference type="EMBL" id="WIUZ02000024">
    <property type="protein sequence ID" value="KAF9778143.1"/>
    <property type="molecule type" value="Genomic_DNA"/>
</dbReference>
<feature type="signal peptide" evidence="2">
    <location>
        <begin position="1"/>
        <end position="19"/>
    </location>
</feature>
<feature type="chain" id="PRO_5040144063" description="SH3 domain-containing protein" evidence="2">
    <location>
        <begin position="20"/>
        <end position="279"/>
    </location>
</feature>
<proteinExistence type="predicted"/>
<keyword evidence="4" id="KW-1185">Reference proteome</keyword>
<dbReference type="OrthoDB" id="4584900at2759"/>
<evidence type="ECO:0008006" key="5">
    <source>
        <dbReference type="Google" id="ProtNLM"/>
    </source>
</evidence>
<feature type="region of interest" description="Disordered" evidence="1">
    <location>
        <begin position="72"/>
        <end position="91"/>
    </location>
</feature>
<reference evidence="3" key="1">
    <citation type="journal article" date="2020" name="Nat. Commun.">
        <title>Large-scale genome sequencing of mycorrhizal fungi provides insights into the early evolution of symbiotic traits.</title>
        <authorList>
            <person name="Miyauchi S."/>
            <person name="Kiss E."/>
            <person name="Kuo A."/>
            <person name="Drula E."/>
            <person name="Kohler A."/>
            <person name="Sanchez-Garcia M."/>
            <person name="Morin E."/>
            <person name="Andreopoulos B."/>
            <person name="Barry K.W."/>
            <person name="Bonito G."/>
            <person name="Buee M."/>
            <person name="Carver A."/>
            <person name="Chen C."/>
            <person name="Cichocki N."/>
            <person name="Clum A."/>
            <person name="Culley D."/>
            <person name="Crous P.W."/>
            <person name="Fauchery L."/>
            <person name="Girlanda M."/>
            <person name="Hayes R.D."/>
            <person name="Keri Z."/>
            <person name="LaButti K."/>
            <person name="Lipzen A."/>
            <person name="Lombard V."/>
            <person name="Magnuson J."/>
            <person name="Maillard F."/>
            <person name="Murat C."/>
            <person name="Nolan M."/>
            <person name="Ohm R.A."/>
            <person name="Pangilinan J."/>
            <person name="Pereira M.F."/>
            <person name="Perotto S."/>
            <person name="Peter M."/>
            <person name="Pfister S."/>
            <person name="Riley R."/>
            <person name="Sitrit Y."/>
            <person name="Stielow J.B."/>
            <person name="Szollosi G."/>
            <person name="Zifcakova L."/>
            <person name="Stursova M."/>
            <person name="Spatafora J.W."/>
            <person name="Tedersoo L."/>
            <person name="Vaario L.M."/>
            <person name="Yamada A."/>
            <person name="Yan M."/>
            <person name="Wang P."/>
            <person name="Xu J."/>
            <person name="Bruns T."/>
            <person name="Baldrian P."/>
            <person name="Vilgalys R."/>
            <person name="Dunand C."/>
            <person name="Henrissat B."/>
            <person name="Grigoriev I.V."/>
            <person name="Hibbett D."/>
            <person name="Nagy L.G."/>
            <person name="Martin F.M."/>
        </authorList>
    </citation>
    <scope>NUCLEOTIDE SEQUENCE</scope>
    <source>
        <strain evidence="3">UH-Tt-Lm1</strain>
    </source>
</reference>
<protein>
    <recommendedName>
        <fullName evidence="5">SH3 domain-containing protein</fullName>
    </recommendedName>
</protein>
<evidence type="ECO:0000313" key="3">
    <source>
        <dbReference type="EMBL" id="KAF9778143.1"/>
    </source>
</evidence>
<accession>A0A9P6L145</accession>
<sequence length="279" mass="29465">MRILSFIPALAVLVTAVAGVATPPSCGDSEIACGPDPTTIKRDFLEHPARDGHALTNAELVRRGLPLNAPVLRRGSPVRRTNPSSVPPPPVTITRTGVIEVLNANNNNVLGYVSKNLVNGGAQYGYDPSIANALIVSFTTDQSGSGSDLDISTTNSNPSWPLLGLVQGRDDTDSNFTPGSYEYGYLGGVANPGTQPGDRPTLIDNSYFIGSPRTAETAVWTFNSATGTLTPVWINQDGTTPALQTWTQSTGLYIGGDQGAFFARYPAPVTPVTYVFVPQ</sequence>